<comment type="catalytic activity">
    <reaction evidence="10 11">
        <text>GMP + ATP = GDP + ADP</text>
        <dbReference type="Rhea" id="RHEA:20780"/>
        <dbReference type="ChEBI" id="CHEBI:30616"/>
        <dbReference type="ChEBI" id="CHEBI:58115"/>
        <dbReference type="ChEBI" id="CHEBI:58189"/>
        <dbReference type="ChEBI" id="CHEBI:456216"/>
        <dbReference type="EC" id="2.7.4.8"/>
    </reaction>
</comment>
<comment type="subcellular location">
    <subcellularLocation>
        <location evidence="11">Cytoplasm</location>
    </subcellularLocation>
</comment>
<sequence length="190" mass="20985">MRRGNLFVISGPSGAGKGTLVARLLQEVPDAWVSVSATTRAPRAGEADGVQYFFKTEDEFADEVARDGLLEWARYAGNCYGTPRASVEAHMAAGEQVILEIDVQGAFQVRDKMPEARLVFIEPPSLEVLEERLRGRGTETDEVIARRMAAAEVELSQKMKYDIRLVNDDLDDAARALVAYVNEQAERPRG</sequence>
<dbReference type="PANTHER" id="PTHR23117:SF13">
    <property type="entry name" value="GUANYLATE KINASE"/>
    <property type="match status" value="1"/>
</dbReference>
<evidence type="ECO:0000313" key="14">
    <source>
        <dbReference type="Proteomes" id="UP001430755"/>
    </source>
</evidence>
<reference evidence="13" key="1">
    <citation type="submission" date="2021-11" db="EMBL/GenBank/DDBJ databases">
        <title>A Novel Adlercreutzia Species, isolated from a Allomyrina dichotoma larva feces.</title>
        <authorList>
            <person name="Suh M.K."/>
        </authorList>
    </citation>
    <scope>NUCLEOTIDE SEQUENCE</scope>
    <source>
        <strain evidence="13">JBNU-10</strain>
    </source>
</reference>
<dbReference type="Gene3D" id="3.40.50.300">
    <property type="entry name" value="P-loop containing nucleotide triphosphate hydrolases"/>
    <property type="match status" value="1"/>
</dbReference>
<keyword evidence="6 11" id="KW-0547">Nucleotide-binding</keyword>
<keyword evidence="5 11" id="KW-0808">Transferase</keyword>
<dbReference type="RefSeq" id="WP_242164741.1">
    <property type="nucleotide sequence ID" value="NZ_JAJMLW010000002.1"/>
</dbReference>
<dbReference type="PROSITE" id="PS00856">
    <property type="entry name" value="GUANYLATE_KINASE_1"/>
    <property type="match status" value="1"/>
</dbReference>
<evidence type="ECO:0000313" key="13">
    <source>
        <dbReference type="EMBL" id="MCI2241974.1"/>
    </source>
</evidence>
<evidence type="ECO:0000256" key="1">
    <source>
        <dbReference type="ARBA" id="ARBA00003531"/>
    </source>
</evidence>
<keyword evidence="8 11" id="KW-0067">ATP-binding</keyword>
<evidence type="ECO:0000259" key="12">
    <source>
        <dbReference type="PROSITE" id="PS50052"/>
    </source>
</evidence>
<evidence type="ECO:0000256" key="3">
    <source>
        <dbReference type="ARBA" id="ARBA00012961"/>
    </source>
</evidence>
<dbReference type="PANTHER" id="PTHR23117">
    <property type="entry name" value="GUANYLATE KINASE-RELATED"/>
    <property type="match status" value="1"/>
</dbReference>
<evidence type="ECO:0000256" key="7">
    <source>
        <dbReference type="ARBA" id="ARBA00022777"/>
    </source>
</evidence>
<dbReference type="Proteomes" id="UP001430755">
    <property type="component" value="Unassembled WGS sequence"/>
</dbReference>
<proteinExistence type="inferred from homology"/>
<evidence type="ECO:0000256" key="5">
    <source>
        <dbReference type="ARBA" id="ARBA00022679"/>
    </source>
</evidence>
<dbReference type="Gene3D" id="3.30.63.10">
    <property type="entry name" value="Guanylate Kinase phosphate binding domain"/>
    <property type="match status" value="1"/>
</dbReference>
<dbReference type="SUPFAM" id="SSF52540">
    <property type="entry name" value="P-loop containing nucleoside triphosphate hydrolases"/>
    <property type="match status" value="1"/>
</dbReference>
<evidence type="ECO:0000256" key="6">
    <source>
        <dbReference type="ARBA" id="ARBA00022741"/>
    </source>
</evidence>
<dbReference type="SMART" id="SM00072">
    <property type="entry name" value="GuKc"/>
    <property type="match status" value="1"/>
</dbReference>
<dbReference type="NCBIfam" id="TIGR03263">
    <property type="entry name" value="guanyl_kin"/>
    <property type="match status" value="1"/>
</dbReference>
<evidence type="ECO:0000256" key="11">
    <source>
        <dbReference type="HAMAP-Rule" id="MF_00328"/>
    </source>
</evidence>
<dbReference type="Pfam" id="PF00625">
    <property type="entry name" value="Guanylate_kin"/>
    <property type="match status" value="1"/>
</dbReference>
<gene>
    <name evidence="11 13" type="primary">gmk</name>
    <name evidence="13" type="ORF">LPT13_06375</name>
</gene>
<comment type="caution">
    <text evidence="13">The sequence shown here is derived from an EMBL/GenBank/DDBJ whole genome shotgun (WGS) entry which is preliminary data.</text>
</comment>
<dbReference type="GO" id="GO:0004385">
    <property type="term" value="F:GMP kinase activity"/>
    <property type="evidence" value="ECO:0007669"/>
    <property type="project" value="UniProtKB-EC"/>
</dbReference>
<keyword evidence="14" id="KW-1185">Reference proteome</keyword>
<evidence type="ECO:0000256" key="10">
    <source>
        <dbReference type="ARBA" id="ARBA00048594"/>
    </source>
</evidence>
<dbReference type="CDD" id="cd00071">
    <property type="entry name" value="GMPK"/>
    <property type="match status" value="1"/>
</dbReference>
<dbReference type="InterPro" id="IPR017665">
    <property type="entry name" value="Guanylate_kinase"/>
</dbReference>
<feature type="binding site" evidence="11">
    <location>
        <begin position="11"/>
        <end position="18"/>
    </location>
    <ligand>
        <name>ATP</name>
        <dbReference type="ChEBI" id="CHEBI:30616"/>
    </ligand>
</feature>
<organism evidence="13 14">
    <name type="scientific">Adlercreutzia faecimuris</name>
    <dbReference type="NCBI Taxonomy" id="2897341"/>
    <lineage>
        <taxon>Bacteria</taxon>
        <taxon>Bacillati</taxon>
        <taxon>Actinomycetota</taxon>
        <taxon>Coriobacteriia</taxon>
        <taxon>Eggerthellales</taxon>
        <taxon>Eggerthellaceae</taxon>
        <taxon>Adlercreutzia</taxon>
    </lineage>
</organism>
<feature type="domain" description="Guanylate kinase-like" evidence="12">
    <location>
        <begin position="4"/>
        <end position="182"/>
    </location>
</feature>
<keyword evidence="7 11" id="KW-0418">Kinase</keyword>
<evidence type="ECO:0000256" key="4">
    <source>
        <dbReference type="ARBA" id="ARBA00016296"/>
    </source>
</evidence>
<dbReference type="InterPro" id="IPR008145">
    <property type="entry name" value="GK/Ca_channel_bsu"/>
</dbReference>
<accession>A0ABS9WGP3</accession>
<evidence type="ECO:0000256" key="2">
    <source>
        <dbReference type="ARBA" id="ARBA00005790"/>
    </source>
</evidence>
<dbReference type="EMBL" id="JAJMLW010000002">
    <property type="protein sequence ID" value="MCI2241974.1"/>
    <property type="molecule type" value="Genomic_DNA"/>
</dbReference>
<dbReference type="InterPro" id="IPR008144">
    <property type="entry name" value="Guanylate_kin-like_dom"/>
</dbReference>
<comment type="similarity">
    <text evidence="2 11">Belongs to the guanylate kinase family.</text>
</comment>
<evidence type="ECO:0000256" key="8">
    <source>
        <dbReference type="ARBA" id="ARBA00022840"/>
    </source>
</evidence>
<name>A0ABS9WGP3_9ACTN</name>
<dbReference type="PROSITE" id="PS50052">
    <property type="entry name" value="GUANYLATE_KINASE_2"/>
    <property type="match status" value="1"/>
</dbReference>
<protein>
    <recommendedName>
        <fullName evidence="4 11">Guanylate kinase</fullName>
        <ecNumber evidence="3 11">2.7.4.8</ecNumber>
    </recommendedName>
    <alternativeName>
        <fullName evidence="9 11">GMP kinase</fullName>
    </alternativeName>
</protein>
<evidence type="ECO:0000256" key="9">
    <source>
        <dbReference type="ARBA" id="ARBA00030128"/>
    </source>
</evidence>
<dbReference type="HAMAP" id="MF_00328">
    <property type="entry name" value="Guanylate_kinase"/>
    <property type="match status" value="1"/>
</dbReference>
<dbReference type="InterPro" id="IPR027417">
    <property type="entry name" value="P-loop_NTPase"/>
</dbReference>
<dbReference type="InterPro" id="IPR020590">
    <property type="entry name" value="Guanylate_kinase_CS"/>
</dbReference>
<comment type="function">
    <text evidence="1 11">Essential for recycling GMP and indirectly, cGMP.</text>
</comment>
<keyword evidence="11" id="KW-0963">Cytoplasm</keyword>
<dbReference type="EC" id="2.7.4.8" evidence="3 11"/>